<evidence type="ECO:0000256" key="2">
    <source>
        <dbReference type="ARBA" id="ARBA00022448"/>
    </source>
</evidence>
<keyword evidence="9 10" id="KW-0998">Cell outer membrane</keyword>
<keyword evidence="16" id="KW-1185">Reference proteome</keyword>
<keyword evidence="2 10" id="KW-0813">Transport</keyword>
<gene>
    <name evidence="15" type="ordered locus">Acid345_1991</name>
</gene>
<dbReference type="KEGG" id="aba:Acid345_1991"/>
<evidence type="ECO:0000259" key="13">
    <source>
        <dbReference type="Pfam" id="PF00593"/>
    </source>
</evidence>
<dbReference type="GO" id="GO:0015344">
    <property type="term" value="F:siderophore uptake transmembrane transporter activity"/>
    <property type="evidence" value="ECO:0007669"/>
    <property type="project" value="TreeGrafter"/>
</dbReference>
<evidence type="ECO:0000256" key="3">
    <source>
        <dbReference type="ARBA" id="ARBA00022452"/>
    </source>
</evidence>
<dbReference type="Pfam" id="PF00593">
    <property type="entry name" value="TonB_dep_Rec_b-barrel"/>
    <property type="match status" value="1"/>
</dbReference>
<dbReference type="PANTHER" id="PTHR30069">
    <property type="entry name" value="TONB-DEPENDENT OUTER MEMBRANE RECEPTOR"/>
    <property type="match status" value="1"/>
</dbReference>
<comment type="subcellular location">
    <subcellularLocation>
        <location evidence="1 10">Cell outer membrane</location>
        <topology evidence="1 10">Multi-pass membrane protein</topology>
    </subcellularLocation>
</comment>
<dbReference type="PROSITE" id="PS52016">
    <property type="entry name" value="TONB_DEPENDENT_REC_3"/>
    <property type="match status" value="1"/>
</dbReference>
<dbReference type="GO" id="GO:0009279">
    <property type="term" value="C:cell outer membrane"/>
    <property type="evidence" value="ECO:0007669"/>
    <property type="project" value="UniProtKB-SubCell"/>
</dbReference>
<organism evidence="15 16">
    <name type="scientific">Koribacter versatilis (strain Ellin345)</name>
    <dbReference type="NCBI Taxonomy" id="204669"/>
    <lineage>
        <taxon>Bacteria</taxon>
        <taxon>Pseudomonadati</taxon>
        <taxon>Acidobacteriota</taxon>
        <taxon>Terriglobia</taxon>
        <taxon>Terriglobales</taxon>
        <taxon>Candidatus Korobacteraceae</taxon>
        <taxon>Candidatus Korobacter</taxon>
    </lineage>
</organism>
<dbReference type="EnsemblBacteria" id="ABF40992">
    <property type="protein sequence ID" value="ABF40992"/>
    <property type="gene ID" value="Acid345_1991"/>
</dbReference>
<keyword evidence="8 15" id="KW-0675">Receptor</keyword>
<evidence type="ECO:0000313" key="16">
    <source>
        <dbReference type="Proteomes" id="UP000002432"/>
    </source>
</evidence>
<dbReference type="InterPro" id="IPR036942">
    <property type="entry name" value="Beta-barrel_TonB_sf"/>
</dbReference>
<dbReference type="HOGENOM" id="CLU_371234_0_0_0"/>
<dbReference type="RefSeq" id="WP_011522793.1">
    <property type="nucleotide sequence ID" value="NC_008009.1"/>
</dbReference>
<keyword evidence="3 10" id="KW-1134">Transmembrane beta strand</keyword>
<dbReference type="Gene3D" id="2.40.170.20">
    <property type="entry name" value="TonB-dependent receptor, beta-barrel domain"/>
    <property type="match status" value="1"/>
</dbReference>
<keyword evidence="6 11" id="KW-0798">TonB box</keyword>
<name>Q1IQ58_KORVE</name>
<dbReference type="InterPro" id="IPR000531">
    <property type="entry name" value="Beta-barrel_TonB"/>
</dbReference>
<evidence type="ECO:0000256" key="4">
    <source>
        <dbReference type="ARBA" id="ARBA00022692"/>
    </source>
</evidence>
<dbReference type="Pfam" id="PF13620">
    <property type="entry name" value="CarboxypepD_reg"/>
    <property type="match status" value="1"/>
</dbReference>
<accession>Q1IQ58</accession>
<dbReference type="PANTHER" id="PTHR30069:SF29">
    <property type="entry name" value="HEMOGLOBIN AND HEMOGLOBIN-HAPTOGLOBIN-BINDING PROTEIN 1-RELATED"/>
    <property type="match status" value="1"/>
</dbReference>
<evidence type="ECO:0000256" key="9">
    <source>
        <dbReference type="ARBA" id="ARBA00023237"/>
    </source>
</evidence>
<dbReference type="InterPro" id="IPR039426">
    <property type="entry name" value="TonB-dep_rcpt-like"/>
</dbReference>
<evidence type="ECO:0000259" key="14">
    <source>
        <dbReference type="Pfam" id="PF07715"/>
    </source>
</evidence>
<comment type="similarity">
    <text evidence="10 11">Belongs to the TonB-dependent receptor family.</text>
</comment>
<dbReference type="Pfam" id="PF07715">
    <property type="entry name" value="Plug"/>
    <property type="match status" value="1"/>
</dbReference>
<evidence type="ECO:0000256" key="1">
    <source>
        <dbReference type="ARBA" id="ARBA00004571"/>
    </source>
</evidence>
<reference evidence="15 16" key="1">
    <citation type="journal article" date="2009" name="Appl. Environ. Microbiol.">
        <title>Three genomes from the phylum Acidobacteria provide insight into the lifestyles of these microorganisms in soils.</title>
        <authorList>
            <person name="Ward N.L."/>
            <person name="Challacombe J.F."/>
            <person name="Janssen P.H."/>
            <person name="Henrissat B."/>
            <person name="Coutinho P.M."/>
            <person name="Wu M."/>
            <person name="Xie G."/>
            <person name="Haft D.H."/>
            <person name="Sait M."/>
            <person name="Badger J."/>
            <person name="Barabote R.D."/>
            <person name="Bradley B."/>
            <person name="Brettin T.S."/>
            <person name="Brinkac L.M."/>
            <person name="Bruce D."/>
            <person name="Creasy T."/>
            <person name="Daugherty S.C."/>
            <person name="Davidsen T.M."/>
            <person name="DeBoy R.T."/>
            <person name="Detter J.C."/>
            <person name="Dodson R.J."/>
            <person name="Durkin A.S."/>
            <person name="Ganapathy A."/>
            <person name="Gwinn-Giglio M."/>
            <person name="Han C.S."/>
            <person name="Khouri H."/>
            <person name="Kiss H."/>
            <person name="Kothari S.P."/>
            <person name="Madupu R."/>
            <person name="Nelson K.E."/>
            <person name="Nelson W.C."/>
            <person name="Paulsen I."/>
            <person name="Penn K."/>
            <person name="Ren Q."/>
            <person name="Rosovitz M.J."/>
            <person name="Selengut J.D."/>
            <person name="Shrivastava S."/>
            <person name="Sullivan S.A."/>
            <person name="Tapia R."/>
            <person name="Thompson L.S."/>
            <person name="Watkins K.L."/>
            <person name="Yang Q."/>
            <person name="Yu C."/>
            <person name="Zafar N."/>
            <person name="Zhou L."/>
            <person name="Kuske C.R."/>
        </authorList>
    </citation>
    <scope>NUCLEOTIDE SEQUENCE [LARGE SCALE GENOMIC DNA]</scope>
    <source>
        <strain evidence="15 16">Ellin345</strain>
    </source>
</reference>
<evidence type="ECO:0000256" key="5">
    <source>
        <dbReference type="ARBA" id="ARBA00022729"/>
    </source>
</evidence>
<dbReference type="GO" id="GO:0044718">
    <property type="term" value="P:siderophore transmembrane transport"/>
    <property type="evidence" value="ECO:0007669"/>
    <property type="project" value="TreeGrafter"/>
</dbReference>
<dbReference type="Gene3D" id="2.60.40.1120">
    <property type="entry name" value="Carboxypeptidase-like, regulatory domain"/>
    <property type="match status" value="1"/>
</dbReference>
<evidence type="ECO:0000256" key="7">
    <source>
        <dbReference type="ARBA" id="ARBA00023136"/>
    </source>
</evidence>
<feature type="domain" description="TonB-dependent receptor plug" evidence="14">
    <location>
        <begin position="130"/>
        <end position="221"/>
    </location>
</feature>
<dbReference type="eggNOG" id="COG4206">
    <property type="taxonomic scope" value="Bacteria"/>
</dbReference>
<dbReference type="SUPFAM" id="SSF49464">
    <property type="entry name" value="Carboxypeptidase regulatory domain-like"/>
    <property type="match status" value="1"/>
</dbReference>
<proteinExistence type="inferred from homology"/>
<feature type="chain" id="PRO_5004191855" evidence="12">
    <location>
        <begin position="22"/>
        <end position="749"/>
    </location>
</feature>
<dbReference type="SUPFAM" id="SSF56935">
    <property type="entry name" value="Porins"/>
    <property type="match status" value="1"/>
</dbReference>
<keyword evidence="4 10" id="KW-0812">Transmembrane</keyword>
<dbReference type="EMBL" id="CP000360">
    <property type="protein sequence ID" value="ABF40992.1"/>
    <property type="molecule type" value="Genomic_DNA"/>
</dbReference>
<dbReference type="Proteomes" id="UP000002432">
    <property type="component" value="Chromosome"/>
</dbReference>
<keyword evidence="7 10" id="KW-0472">Membrane</keyword>
<evidence type="ECO:0000256" key="8">
    <source>
        <dbReference type="ARBA" id="ARBA00023170"/>
    </source>
</evidence>
<protein>
    <submittedName>
        <fullName evidence="15">TonB-dependent receptor</fullName>
    </submittedName>
</protein>
<dbReference type="Gene3D" id="2.170.130.10">
    <property type="entry name" value="TonB-dependent receptor, plug domain"/>
    <property type="match status" value="1"/>
</dbReference>
<evidence type="ECO:0000256" key="10">
    <source>
        <dbReference type="PROSITE-ProRule" id="PRU01360"/>
    </source>
</evidence>
<feature type="signal peptide" evidence="12">
    <location>
        <begin position="1"/>
        <end position="21"/>
    </location>
</feature>
<dbReference type="InterPro" id="IPR037066">
    <property type="entry name" value="Plug_dom_sf"/>
</dbReference>
<keyword evidence="5 12" id="KW-0732">Signal</keyword>
<dbReference type="InterPro" id="IPR008969">
    <property type="entry name" value="CarboxyPept-like_regulatory"/>
</dbReference>
<evidence type="ECO:0000256" key="6">
    <source>
        <dbReference type="ARBA" id="ARBA00023077"/>
    </source>
</evidence>
<sequence>MFKYRMIAALIFVLAAIQSFASVVGSVRGIVHDPQHRPLDSATITLTARGSDYRQTTTTNSAGEFAFAAVPAGEYEITVVATNFRAAVQSVQVTASAAPVLHFQLAVATQSQTVEVTDSGEGLDVQPATGMVSSRDIARTPGATRTNSLAMITNFVPGAYMVHDQLHVRGGHQVSWMIDGIPVPNTNIASNVGPQIDPKDIDYLEVQRGDYSAEFGDRAYGVFNAVTHSGFERNREGELILNYGSYNQTNSQINAGDHTQTFAWYASLSGNRTDVGLETPTPEVLHDMNSGVSGFLSLIWNKGNHDQFRVVSSARNDFYQVPNTPEQQAAGVADTEREHDVFLNGAWVHTTASNTVFTLAPFYHLNHAAYDGSAADDPVIPVQDRTSQYAGVFAAATLVKAKNTLRLGTQMYAQHDNAFFGVTCSESGLTAETCGPDADPPSPTAVNDRVTPWGGVEAVFAEDTYNPLPWLRVNGGLRFTHFDGEISESSVDPRVGAQIRLPHLQWVLHGFYGRYYQPPPLATVGGPILELANQQGFGFLPLKGERDEQWEAGVSVPFRKWRGDVSYFQTKARNFFDHDVLGNSNIFFPLTIARAHIHGTEVTVNSPTVFGRAQWHLVFSRQWAEGSGGITGGLTDFSPPEEGSFFLDHDQRTTIATGMTVNLPWRTWVSANFAFGSGFLYEDGPQHLGSNNTVDLAVTKSIGERWSIGASFINVADHRFLIDAANTFGGTHWSEPLQVTGEVKYRFKF</sequence>
<dbReference type="AlphaFoldDB" id="Q1IQ58"/>
<evidence type="ECO:0000256" key="11">
    <source>
        <dbReference type="RuleBase" id="RU003357"/>
    </source>
</evidence>
<feature type="domain" description="TonB-dependent receptor-like beta-barrel" evidence="13">
    <location>
        <begin position="322"/>
        <end position="715"/>
    </location>
</feature>
<dbReference type="STRING" id="204669.Acid345_1991"/>
<evidence type="ECO:0000313" key="15">
    <source>
        <dbReference type="EMBL" id="ABF40992.1"/>
    </source>
</evidence>
<evidence type="ECO:0000256" key="12">
    <source>
        <dbReference type="SAM" id="SignalP"/>
    </source>
</evidence>
<dbReference type="InterPro" id="IPR012910">
    <property type="entry name" value="Plug_dom"/>
</dbReference>